<dbReference type="CDD" id="cd07302">
    <property type="entry name" value="CHD"/>
    <property type="match status" value="1"/>
</dbReference>
<dbReference type="Pfam" id="PF00211">
    <property type="entry name" value="Guanylate_cyc"/>
    <property type="match status" value="1"/>
</dbReference>
<dbReference type="Proteomes" id="UP000008817">
    <property type="component" value="Chromosome"/>
</dbReference>
<dbReference type="KEGG" id="rec:RHECIAT_CH0002668"/>
<evidence type="ECO:0000313" key="3">
    <source>
        <dbReference type="Proteomes" id="UP000008817"/>
    </source>
</evidence>
<protein>
    <submittedName>
        <fullName evidence="2">Probable adenylate cyclase protein</fullName>
        <ecNumber evidence="2">4.6.1.1</ecNumber>
    </submittedName>
</protein>
<accession>B3PRR0</accession>
<dbReference type="InterPro" id="IPR050697">
    <property type="entry name" value="Adenylyl/Guanylyl_Cyclase_3/4"/>
</dbReference>
<dbReference type="EC" id="4.6.1.1" evidence="2"/>
<dbReference type="GO" id="GO:0006171">
    <property type="term" value="P:cAMP biosynthetic process"/>
    <property type="evidence" value="ECO:0007669"/>
    <property type="project" value="TreeGrafter"/>
</dbReference>
<sequence length="278" mass="29912">MSCQKPRTDGSLMPAIVDGLREMTTESTSREPASHGSARICRGCWDQMHMPIPIGGPLALPFRAFGITRSKMNPDICTICERSFQYVKKQRQITVDATILFADIRGFTDLSERIEAVQLSEIVSLFQDRCAQAIWAHDGIVNKQMGDGLMAIFNFPIVRKDHAAAAIRAAQEIQRNCAAALNGLALEALPGRTLGVGVGIHSGEVQIGEFSSFRSDFTAIGGVVNQAARLESRAAAGEILVSAETAANAPDLAAGAETRMLALKGIEQPVEARVLVKH</sequence>
<organism evidence="2 3">
    <name type="scientific">Rhizobium etli (strain CIAT 652)</name>
    <dbReference type="NCBI Taxonomy" id="491916"/>
    <lineage>
        <taxon>Bacteria</taxon>
        <taxon>Pseudomonadati</taxon>
        <taxon>Pseudomonadota</taxon>
        <taxon>Alphaproteobacteria</taxon>
        <taxon>Hyphomicrobiales</taxon>
        <taxon>Rhizobiaceae</taxon>
        <taxon>Rhizobium/Agrobacterium group</taxon>
        <taxon>Rhizobium</taxon>
    </lineage>
</organism>
<dbReference type="PANTHER" id="PTHR43081:SF1">
    <property type="entry name" value="ADENYLATE CYCLASE, TERMINAL-DIFFERENTIATION SPECIFIC"/>
    <property type="match status" value="1"/>
</dbReference>
<dbReference type="EMBL" id="CP001074">
    <property type="protein sequence ID" value="ACE91620.1"/>
    <property type="molecule type" value="Genomic_DNA"/>
</dbReference>
<dbReference type="GO" id="GO:0004016">
    <property type="term" value="F:adenylate cyclase activity"/>
    <property type="evidence" value="ECO:0007669"/>
    <property type="project" value="UniProtKB-EC"/>
</dbReference>
<gene>
    <name evidence="2" type="ordered locus">RHECIAT_CH0002668</name>
</gene>
<dbReference type="InterPro" id="IPR001054">
    <property type="entry name" value="A/G_cyclase"/>
</dbReference>
<keyword evidence="2" id="KW-0456">Lyase</keyword>
<evidence type="ECO:0000313" key="2">
    <source>
        <dbReference type="EMBL" id="ACE91620.1"/>
    </source>
</evidence>
<dbReference type="SMART" id="SM00044">
    <property type="entry name" value="CYCc"/>
    <property type="match status" value="1"/>
</dbReference>
<dbReference type="AlphaFoldDB" id="B3PRR0"/>
<dbReference type="PANTHER" id="PTHR43081">
    <property type="entry name" value="ADENYLATE CYCLASE, TERMINAL-DIFFERENTIATION SPECIFIC-RELATED"/>
    <property type="match status" value="1"/>
</dbReference>
<dbReference type="eggNOG" id="COG2114">
    <property type="taxonomic scope" value="Bacteria"/>
</dbReference>
<dbReference type="GO" id="GO:0035556">
    <property type="term" value="P:intracellular signal transduction"/>
    <property type="evidence" value="ECO:0007669"/>
    <property type="project" value="InterPro"/>
</dbReference>
<feature type="domain" description="Guanylate cyclase" evidence="1">
    <location>
        <begin position="98"/>
        <end position="231"/>
    </location>
</feature>
<dbReference type="Gene3D" id="3.30.70.1230">
    <property type="entry name" value="Nucleotide cyclase"/>
    <property type="match status" value="1"/>
</dbReference>
<reference evidence="2 3" key="1">
    <citation type="submission" date="2008-04" db="EMBL/GenBank/DDBJ databases">
        <title>Genome diversity and DNA divergence of Rhizobium etli.</title>
        <authorList>
            <person name="Gonzalez V."/>
            <person name="Acosta J.L."/>
            <person name="Santamaria R.I."/>
            <person name="Bustos P."/>
            <person name="Hernandez-Gonzalez I.L."/>
            <person name="Fernandez J.L."/>
            <person name="Diaz R."/>
            <person name="Flores M."/>
            <person name="Mora J."/>
            <person name="Palacios R."/>
            <person name="Davila G."/>
        </authorList>
    </citation>
    <scope>NUCLEOTIDE SEQUENCE [LARGE SCALE GENOMIC DNA]</scope>
    <source>
        <strain evidence="2 3">CIAT 652</strain>
    </source>
</reference>
<proteinExistence type="predicted"/>
<dbReference type="PROSITE" id="PS50125">
    <property type="entry name" value="GUANYLATE_CYCLASE_2"/>
    <property type="match status" value="1"/>
</dbReference>
<dbReference type="HOGENOM" id="CLU_094214_0_0_5"/>
<dbReference type="InterPro" id="IPR029787">
    <property type="entry name" value="Nucleotide_cyclase"/>
</dbReference>
<dbReference type="SUPFAM" id="SSF55073">
    <property type="entry name" value="Nucleotide cyclase"/>
    <property type="match status" value="1"/>
</dbReference>
<evidence type="ECO:0000259" key="1">
    <source>
        <dbReference type="PROSITE" id="PS50125"/>
    </source>
</evidence>
<name>B3PRR0_RHIE6</name>